<evidence type="ECO:0000313" key="5">
    <source>
        <dbReference type="Proteomes" id="UP000070076"/>
    </source>
</evidence>
<feature type="transmembrane region" description="Helical" evidence="2">
    <location>
        <begin position="219"/>
        <end position="240"/>
    </location>
</feature>
<reference evidence="4 5" key="1">
    <citation type="journal article" date="2016" name="Sci. Rep.">
        <title>Metabolic traits of an uncultured archaeal lineage -MSBL1- from brine pools of the Red Sea.</title>
        <authorList>
            <person name="Mwirichia R."/>
            <person name="Alam I."/>
            <person name="Rashid M."/>
            <person name="Vinu M."/>
            <person name="Ba-Alawi W."/>
            <person name="Anthony Kamau A."/>
            <person name="Kamanda Ngugi D."/>
            <person name="Goker M."/>
            <person name="Klenk H.P."/>
            <person name="Bajic V."/>
            <person name="Stingl U."/>
        </authorList>
    </citation>
    <scope>NUCLEOTIDE SEQUENCE [LARGE SCALE GENOMIC DNA]</scope>
    <source>
        <strain evidence="4">SCGC-AAA261O19</strain>
    </source>
</reference>
<dbReference type="InterPro" id="IPR055952">
    <property type="entry name" value="DUF7530"/>
</dbReference>
<dbReference type="InterPro" id="IPR012349">
    <property type="entry name" value="Split_barrel_FMN-bd"/>
</dbReference>
<sequence>MEKGSWIHEFFLERVPPFSLFSRFKALILQLVIMEIIGLLCVIVFSLPIRSAIMGSAAILAVVVWSAIAHRMSLPIKRAKLPENPNDRDTVSKYRRLIFSKRHYEAIAGTIFAILLIFYIFFLGEQNLTFWLGSKIPVLPLGLGFLLLWEVSYRVGLGLWISLLALLRSSWLRKTVRERGGYVPYGSLDYLEDMDLRNMAMAFPTFLLIPLTLSDIALLLILLGIVVSIVTLSAISIFRLRQIPLYPDKIKELLKNGKFAYFGTSDENGQTHITPLIFVFDGRSVFIVTSKISKKLKNLQENPHAAVLIDVRDLENPTDNRAALLRGKTTTYSVFHALAHPIQMLRLRRLFQQKYPKYVKKYDERMDELPEAWRTALFIHRTLVRVDVEDMVYWEKAKVLQIPT</sequence>
<dbReference type="Pfam" id="PF24374">
    <property type="entry name" value="DUF7530"/>
    <property type="match status" value="1"/>
</dbReference>
<dbReference type="Proteomes" id="UP000070076">
    <property type="component" value="Unassembled WGS sequence"/>
</dbReference>
<dbReference type="EMBL" id="LHYB01000080">
    <property type="protein sequence ID" value="KXB03219.1"/>
    <property type="molecule type" value="Genomic_DNA"/>
</dbReference>
<feature type="transmembrane region" description="Helical" evidence="2">
    <location>
        <begin position="103"/>
        <end position="123"/>
    </location>
</feature>
<dbReference type="InterPro" id="IPR011576">
    <property type="entry name" value="Pyridox_Oxase_N"/>
</dbReference>
<keyword evidence="2" id="KW-1133">Transmembrane helix</keyword>
<dbReference type="PANTHER" id="PTHR35176:SF6">
    <property type="entry name" value="HEME OXYGENASE HI_0854-RELATED"/>
    <property type="match status" value="1"/>
</dbReference>
<comment type="caution">
    <text evidence="4">The sequence shown here is derived from an EMBL/GenBank/DDBJ whole genome shotgun (WGS) entry which is preliminary data.</text>
</comment>
<gene>
    <name evidence="4" type="ORF">AKJ48_04090</name>
</gene>
<dbReference type="PANTHER" id="PTHR35176">
    <property type="entry name" value="HEME OXYGENASE HI_0854-RELATED"/>
    <property type="match status" value="1"/>
</dbReference>
<keyword evidence="2" id="KW-0472">Membrane</keyword>
<accession>A0A133V9V2</accession>
<dbReference type="Gene3D" id="2.30.110.10">
    <property type="entry name" value="Electron Transport, Fmn-binding Protein, Chain A"/>
    <property type="match status" value="1"/>
</dbReference>
<dbReference type="GO" id="GO:0070967">
    <property type="term" value="F:coenzyme F420 binding"/>
    <property type="evidence" value="ECO:0007669"/>
    <property type="project" value="TreeGrafter"/>
</dbReference>
<keyword evidence="1" id="KW-0560">Oxidoreductase</keyword>
<feature type="transmembrane region" description="Helical" evidence="2">
    <location>
        <begin position="143"/>
        <end position="167"/>
    </location>
</feature>
<evidence type="ECO:0000256" key="1">
    <source>
        <dbReference type="ARBA" id="ARBA00023002"/>
    </source>
</evidence>
<dbReference type="GO" id="GO:0005829">
    <property type="term" value="C:cytosol"/>
    <property type="evidence" value="ECO:0007669"/>
    <property type="project" value="TreeGrafter"/>
</dbReference>
<proteinExistence type="predicted"/>
<dbReference type="InterPro" id="IPR052019">
    <property type="entry name" value="F420H2_bilvrd_red/Heme_oxyg"/>
</dbReference>
<dbReference type="Pfam" id="PF01243">
    <property type="entry name" value="PNPOx_N"/>
    <property type="match status" value="1"/>
</dbReference>
<evidence type="ECO:0000259" key="3">
    <source>
        <dbReference type="Pfam" id="PF01243"/>
    </source>
</evidence>
<evidence type="ECO:0000313" key="4">
    <source>
        <dbReference type="EMBL" id="KXB03219.1"/>
    </source>
</evidence>
<feature type="transmembrane region" description="Helical" evidence="2">
    <location>
        <begin position="53"/>
        <end position="70"/>
    </location>
</feature>
<name>A0A133V9V2_9EURY</name>
<keyword evidence="5" id="KW-1185">Reference proteome</keyword>
<dbReference type="AlphaFoldDB" id="A0A133V9V2"/>
<feature type="domain" description="Pyridoxamine 5'-phosphate oxidase N-terminal" evidence="3">
    <location>
        <begin position="247"/>
        <end position="319"/>
    </location>
</feature>
<feature type="transmembrane region" description="Helical" evidence="2">
    <location>
        <begin position="27"/>
        <end position="47"/>
    </location>
</feature>
<dbReference type="GO" id="GO:0016627">
    <property type="term" value="F:oxidoreductase activity, acting on the CH-CH group of donors"/>
    <property type="evidence" value="ECO:0007669"/>
    <property type="project" value="TreeGrafter"/>
</dbReference>
<evidence type="ECO:0000256" key="2">
    <source>
        <dbReference type="SAM" id="Phobius"/>
    </source>
</evidence>
<keyword evidence="2" id="KW-0812">Transmembrane</keyword>
<protein>
    <recommendedName>
        <fullName evidence="3">Pyridoxamine 5'-phosphate oxidase N-terminal domain-containing protein</fullName>
    </recommendedName>
</protein>
<organism evidence="4 5">
    <name type="scientific">candidate division MSBL1 archaeon SCGC-AAA261O19</name>
    <dbReference type="NCBI Taxonomy" id="1698277"/>
    <lineage>
        <taxon>Archaea</taxon>
        <taxon>Methanobacteriati</taxon>
        <taxon>Methanobacteriota</taxon>
        <taxon>candidate division MSBL1</taxon>
    </lineage>
</organism>
<dbReference type="SUPFAM" id="SSF50475">
    <property type="entry name" value="FMN-binding split barrel"/>
    <property type="match status" value="1"/>
</dbReference>